<dbReference type="PANTHER" id="PTHR31281:SF3">
    <property type="entry name" value="PROTEIN FAM219A"/>
    <property type="match status" value="1"/>
</dbReference>
<proteinExistence type="inferred from homology"/>
<dbReference type="Proteomes" id="UP000005408">
    <property type="component" value="Unassembled WGS sequence"/>
</dbReference>
<dbReference type="AlphaFoldDB" id="A0A8W8IB44"/>
<protein>
    <submittedName>
        <fullName evidence="3">Uncharacterized protein</fullName>
    </submittedName>
</protein>
<evidence type="ECO:0000256" key="2">
    <source>
        <dbReference type="SAM" id="MobiDB-lite"/>
    </source>
</evidence>
<evidence type="ECO:0000256" key="1">
    <source>
        <dbReference type="ARBA" id="ARBA00010549"/>
    </source>
</evidence>
<dbReference type="InterPro" id="IPR029339">
    <property type="entry name" value="FAM219"/>
</dbReference>
<reference evidence="3" key="1">
    <citation type="submission" date="2022-08" db="UniProtKB">
        <authorList>
            <consortium name="EnsemblMetazoa"/>
        </authorList>
    </citation>
    <scope>IDENTIFICATION</scope>
    <source>
        <strain evidence="3">05x7-T-G4-1.051#20</strain>
    </source>
</reference>
<comment type="similarity">
    <text evidence="1">Belongs to the FAM219 family.</text>
</comment>
<feature type="compositionally biased region" description="Polar residues" evidence="2">
    <location>
        <begin position="14"/>
        <end position="25"/>
    </location>
</feature>
<dbReference type="EnsemblMetazoa" id="G13195.1">
    <property type="protein sequence ID" value="G13195.1:cds"/>
    <property type="gene ID" value="G13195"/>
</dbReference>
<keyword evidence="4" id="KW-1185">Reference proteome</keyword>
<sequence length="194" mass="22136">MEDSGFDSDHKSNQTELLNSPQKNPANGLGTPKKSSNTYKKSYDLQMKIDKHKENAARRAITAQPKKSILSRNRLSVPKKNDIIPMNEDSQPLVAIMTDESDDDFELPVISKAAQKEINQQLIKDGYNLDLEPDDEDLDLIPPRPVHERWSVIYNDHWNNALNYEDKGVAINFVDNRNGAVKMEYLKMVLVIEN</sequence>
<feature type="region of interest" description="Disordered" evidence="2">
    <location>
        <begin position="1"/>
        <end position="43"/>
    </location>
</feature>
<evidence type="ECO:0000313" key="4">
    <source>
        <dbReference type="Proteomes" id="UP000005408"/>
    </source>
</evidence>
<name>A0A8W8IB44_MAGGI</name>
<dbReference type="Pfam" id="PF15260">
    <property type="entry name" value="FAM219A"/>
    <property type="match status" value="1"/>
</dbReference>
<accession>A0A8W8IB44</accession>
<dbReference type="PANTHER" id="PTHR31281">
    <property type="entry name" value="PROTEIN FAM219A"/>
    <property type="match status" value="1"/>
</dbReference>
<organism evidence="3 4">
    <name type="scientific">Magallana gigas</name>
    <name type="common">Pacific oyster</name>
    <name type="synonym">Crassostrea gigas</name>
    <dbReference type="NCBI Taxonomy" id="29159"/>
    <lineage>
        <taxon>Eukaryota</taxon>
        <taxon>Metazoa</taxon>
        <taxon>Spiralia</taxon>
        <taxon>Lophotrochozoa</taxon>
        <taxon>Mollusca</taxon>
        <taxon>Bivalvia</taxon>
        <taxon>Autobranchia</taxon>
        <taxon>Pteriomorphia</taxon>
        <taxon>Ostreida</taxon>
        <taxon>Ostreoidea</taxon>
        <taxon>Ostreidae</taxon>
        <taxon>Magallana</taxon>
    </lineage>
</organism>
<evidence type="ECO:0000313" key="3">
    <source>
        <dbReference type="EnsemblMetazoa" id="G13195.1:cds"/>
    </source>
</evidence>